<dbReference type="InterPro" id="IPR000536">
    <property type="entry name" value="Nucl_hrmn_rcpt_lig-bd"/>
</dbReference>
<keyword evidence="5" id="KW-0804">Transcription</keyword>
<dbReference type="InterPro" id="IPR035500">
    <property type="entry name" value="NHR-like_dom_sf"/>
</dbReference>
<keyword evidence="3" id="KW-0677">Repeat</keyword>
<feature type="region of interest" description="Disordered" evidence="9">
    <location>
        <begin position="30"/>
        <end position="54"/>
    </location>
</feature>
<feature type="repeat" description="WD" evidence="8">
    <location>
        <begin position="615"/>
        <end position="651"/>
    </location>
</feature>
<dbReference type="Gene3D" id="1.10.565.10">
    <property type="entry name" value="Retinoid X Receptor"/>
    <property type="match status" value="1"/>
</dbReference>
<dbReference type="PANTHER" id="PTHR22652">
    <property type="entry name" value="NUCLEOPORIN NUP43"/>
    <property type="match status" value="1"/>
</dbReference>
<evidence type="ECO:0000256" key="7">
    <source>
        <dbReference type="ARBA" id="ARBA00023242"/>
    </source>
</evidence>
<dbReference type="SUPFAM" id="SSF48508">
    <property type="entry name" value="Nuclear receptor ligand-binding domain"/>
    <property type="match status" value="1"/>
</dbReference>
<evidence type="ECO:0000256" key="3">
    <source>
        <dbReference type="ARBA" id="ARBA00022737"/>
    </source>
</evidence>
<evidence type="ECO:0000313" key="11">
    <source>
        <dbReference type="Proteomes" id="UP000095283"/>
    </source>
</evidence>
<dbReference type="Proteomes" id="UP000095283">
    <property type="component" value="Unplaced"/>
</dbReference>
<evidence type="ECO:0000256" key="2">
    <source>
        <dbReference type="ARBA" id="ARBA00022574"/>
    </source>
</evidence>
<dbReference type="PROSITE" id="PS51843">
    <property type="entry name" value="NR_LBD"/>
    <property type="match status" value="1"/>
</dbReference>
<evidence type="ECO:0000259" key="10">
    <source>
        <dbReference type="PROSITE" id="PS51843"/>
    </source>
</evidence>
<dbReference type="PANTHER" id="PTHR22652:SF0">
    <property type="entry name" value="NUCLEOPORIN NUP43"/>
    <property type="match status" value="1"/>
</dbReference>
<keyword evidence="4" id="KW-0805">Transcription regulation</keyword>
<dbReference type="GO" id="GO:0031080">
    <property type="term" value="C:nuclear pore outer ring"/>
    <property type="evidence" value="ECO:0007669"/>
    <property type="project" value="TreeGrafter"/>
</dbReference>
<keyword evidence="7" id="KW-0539">Nucleus</keyword>
<evidence type="ECO:0000256" key="6">
    <source>
        <dbReference type="ARBA" id="ARBA00023170"/>
    </source>
</evidence>
<evidence type="ECO:0000256" key="9">
    <source>
        <dbReference type="SAM" id="MobiDB-lite"/>
    </source>
</evidence>
<keyword evidence="2 8" id="KW-0853">WD repeat</keyword>
<evidence type="ECO:0000256" key="4">
    <source>
        <dbReference type="ARBA" id="ARBA00023015"/>
    </source>
</evidence>
<feature type="domain" description="NR LBD" evidence="10">
    <location>
        <begin position="54"/>
        <end position="307"/>
    </location>
</feature>
<keyword evidence="6" id="KW-0675">Receptor</keyword>
<evidence type="ECO:0000256" key="1">
    <source>
        <dbReference type="ARBA" id="ARBA00004123"/>
    </source>
</evidence>
<name>A0A1I7XAU6_HETBA</name>
<dbReference type="AlphaFoldDB" id="A0A1I7XAU6"/>
<dbReference type="InterPro" id="IPR001680">
    <property type="entry name" value="WD40_rpt"/>
</dbReference>
<dbReference type="SMART" id="SM00430">
    <property type="entry name" value="HOLI"/>
    <property type="match status" value="1"/>
</dbReference>
<keyword evidence="11" id="KW-1185">Reference proteome</keyword>
<comment type="subcellular location">
    <subcellularLocation>
        <location evidence="1">Nucleus</location>
    </subcellularLocation>
</comment>
<dbReference type="WBParaSite" id="Hba_14484">
    <property type="protein sequence ID" value="Hba_14484"/>
    <property type="gene ID" value="Hba_14484"/>
</dbReference>
<dbReference type="Pfam" id="PF00104">
    <property type="entry name" value="Hormone_recep"/>
    <property type="match status" value="1"/>
</dbReference>
<proteinExistence type="predicted"/>
<dbReference type="Gene3D" id="2.130.10.10">
    <property type="entry name" value="YVTN repeat-like/Quinoprotein amine dehydrogenase"/>
    <property type="match status" value="1"/>
</dbReference>
<dbReference type="Pfam" id="PF00400">
    <property type="entry name" value="WD40"/>
    <property type="match status" value="1"/>
</dbReference>
<accession>A0A1I7XAU6</accession>
<sequence length="724" mass="80858">MKNIPDTVLVYRLSSPVQHRRDAIGKYSSGVKREYSPMPGDPKSLSPPPKIPRESNNMLEELVEKYRVMMQRRKLFYASKCLAQMFDDEPELEVVELKSITECMYQLWKIEPRLAAEYISSNRFLSLLSPTEKVGLVLSNAFNTLGFQEVCINFPLYALYFRVYIDFAAAERYFETGVMAGLNLDITTARNLFMPSFSHAMTTVGELMRRIDITELEMIALYGVVLFDPNDTRQLMHKLRNQLLQDMFNYYEGDDSNEEPEVRIGNLLMILGAIKVHAMRTSENMHMMRIFDLIPRDKIFEEMVSSSNDIDHNIHRKNYVITILTVLSHSTSSAFRSRLGPKPKPYIKMTIVSDHIPRYSVKQSPVFIGASTDENIMSAEEHAQATDAKVRKVGEYITHAVFIRNDHSRILWLGYSEGRCVALWKRTSDGLDPFDEIDRAKVNCDPYDVCSLSVDRSCVSFNDGDVVVYEITRDHVKEINRFSSVHAHSDSRVLCELDGNLLSGSSNGSIVKIDVETGTITTITKGHSGVRALAPFGGGSLLASGHSAGQLLIWDLRDPTSLPAVATPSKRPLDAVTALCVHPAQANLLSFGTDDGAVGFCDVRGASQELLPSSFDLSSATITQVSFHPQCGEHLICSSADGSLIHWDVTNVNGFTHPGASSRPSPWLSDSLSSSVMLNPLRRRAFSAINGFDVQDNTVVAASDMNMIYSYEQLQFPVDGSAFY</sequence>
<evidence type="ECO:0000256" key="5">
    <source>
        <dbReference type="ARBA" id="ARBA00023163"/>
    </source>
</evidence>
<reference evidence="12" key="1">
    <citation type="submission" date="2016-11" db="UniProtKB">
        <authorList>
            <consortium name="WormBaseParasite"/>
        </authorList>
    </citation>
    <scope>IDENTIFICATION</scope>
</reference>
<evidence type="ECO:0000313" key="12">
    <source>
        <dbReference type="WBParaSite" id="Hba_14484"/>
    </source>
</evidence>
<organism evidence="11 12">
    <name type="scientific">Heterorhabditis bacteriophora</name>
    <name type="common">Entomopathogenic nematode worm</name>
    <dbReference type="NCBI Taxonomy" id="37862"/>
    <lineage>
        <taxon>Eukaryota</taxon>
        <taxon>Metazoa</taxon>
        <taxon>Ecdysozoa</taxon>
        <taxon>Nematoda</taxon>
        <taxon>Chromadorea</taxon>
        <taxon>Rhabditida</taxon>
        <taxon>Rhabditina</taxon>
        <taxon>Rhabditomorpha</taxon>
        <taxon>Strongyloidea</taxon>
        <taxon>Heterorhabditidae</taxon>
        <taxon>Heterorhabditis</taxon>
    </lineage>
</organism>
<dbReference type="InterPro" id="IPR036322">
    <property type="entry name" value="WD40_repeat_dom_sf"/>
</dbReference>
<evidence type="ECO:0000256" key="8">
    <source>
        <dbReference type="PROSITE-ProRule" id="PRU00221"/>
    </source>
</evidence>
<dbReference type="SMART" id="SM00320">
    <property type="entry name" value="WD40"/>
    <property type="match status" value="4"/>
</dbReference>
<dbReference type="SUPFAM" id="SSF50978">
    <property type="entry name" value="WD40 repeat-like"/>
    <property type="match status" value="1"/>
</dbReference>
<dbReference type="InterPro" id="IPR015943">
    <property type="entry name" value="WD40/YVTN_repeat-like_dom_sf"/>
</dbReference>
<dbReference type="PROSITE" id="PS50082">
    <property type="entry name" value="WD_REPEATS_2"/>
    <property type="match status" value="1"/>
</dbReference>
<protein>
    <submittedName>
        <fullName evidence="12">NR LBD domain-containing protein</fullName>
    </submittedName>
</protein>